<dbReference type="InterPro" id="IPR058775">
    <property type="entry name" value="DUF8054_M"/>
</dbReference>
<evidence type="ECO:0000259" key="3">
    <source>
        <dbReference type="Pfam" id="PF26236"/>
    </source>
</evidence>
<dbReference type="Pfam" id="PF26238">
    <property type="entry name" value="DUF8054_M"/>
    <property type="match status" value="1"/>
</dbReference>
<feature type="region of interest" description="Disordered" evidence="1">
    <location>
        <begin position="127"/>
        <end position="153"/>
    </location>
</feature>
<evidence type="ECO:0000259" key="5">
    <source>
        <dbReference type="Pfam" id="PF26238"/>
    </source>
</evidence>
<feature type="domain" description="DUF8054" evidence="3">
    <location>
        <begin position="6"/>
        <end position="85"/>
    </location>
</feature>
<keyword evidence="2" id="KW-0472">Membrane</keyword>
<dbReference type="InterPro" id="IPR058675">
    <property type="entry name" value="DUF8054_C"/>
</dbReference>
<feature type="domain" description="DUF8054" evidence="4">
    <location>
        <begin position="279"/>
        <end position="319"/>
    </location>
</feature>
<dbReference type="STRING" id="1095776.SAMN04515672_4434"/>
<evidence type="ECO:0000313" key="6">
    <source>
        <dbReference type="EMBL" id="SDK98068.1"/>
    </source>
</evidence>
<reference evidence="7" key="1">
    <citation type="submission" date="2016-10" db="EMBL/GenBank/DDBJ databases">
        <authorList>
            <person name="Varghese N."/>
            <person name="Submissions S."/>
        </authorList>
    </citation>
    <scope>NUCLEOTIDE SEQUENCE [LARGE SCALE GENOMIC DNA]</scope>
    <source>
        <strain evidence="7">B4,CECT 8067,JCM 17497</strain>
    </source>
</reference>
<dbReference type="Pfam" id="PF26237">
    <property type="entry name" value="DUF8054_C"/>
    <property type="match status" value="1"/>
</dbReference>
<feature type="domain" description="DUF8054" evidence="5">
    <location>
        <begin position="155"/>
        <end position="276"/>
    </location>
</feature>
<keyword evidence="2" id="KW-0812">Transmembrane</keyword>
<gene>
    <name evidence="6" type="ORF">SAMN04515672_4434</name>
</gene>
<accession>A0A1G9GBI6</accession>
<dbReference type="InterPro" id="IPR058674">
    <property type="entry name" value="DUF8054_N"/>
</dbReference>
<keyword evidence="2" id="KW-1133">Transmembrane helix</keyword>
<feature type="transmembrane region" description="Helical" evidence="2">
    <location>
        <begin position="44"/>
        <end position="62"/>
    </location>
</feature>
<dbReference type="Proteomes" id="UP000198882">
    <property type="component" value="Unassembled WGS sequence"/>
</dbReference>
<keyword evidence="7" id="KW-1185">Reference proteome</keyword>
<organism evidence="6 7">
    <name type="scientific">Natronorubrum texcoconense</name>
    <dbReference type="NCBI Taxonomy" id="1095776"/>
    <lineage>
        <taxon>Archaea</taxon>
        <taxon>Methanobacteriati</taxon>
        <taxon>Methanobacteriota</taxon>
        <taxon>Stenosarchaea group</taxon>
        <taxon>Halobacteria</taxon>
        <taxon>Halobacteriales</taxon>
        <taxon>Natrialbaceae</taxon>
        <taxon>Natronorubrum</taxon>
    </lineage>
</organism>
<evidence type="ECO:0000313" key="7">
    <source>
        <dbReference type="Proteomes" id="UP000198882"/>
    </source>
</evidence>
<dbReference type="EMBL" id="FNFE01000009">
    <property type="protein sequence ID" value="SDK98068.1"/>
    <property type="molecule type" value="Genomic_DNA"/>
</dbReference>
<evidence type="ECO:0000256" key="1">
    <source>
        <dbReference type="SAM" id="MobiDB-lite"/>
    </source>
</evidence>
<dbReference type="OrthoDB" id="292134at2157"/>
<sequence>MKIDIADLKQPEYTGENRCEPCTILNLAIAAVVGSLIARKTKLGGLAAVGISIGLIYVRGYLVPGTPTLTKRYLPPEVLRWFGKDPEPQVSSGFGGVDAGTEATDIAIDGTDDADAATDGDDTAVEATEATADDDGIATEDAGTTESEPEPEPLDLEDFFLANDVLEPCDDRDDLCLTEAFEVDWLAAIEEVDEAGVDATAVIDAFDFDAEPEEFELEERDEARLLVGERGIAGRWPSRAAVVADVAASRVLADWAPEWDGQTPETKGQVLNGLRMFLETCPGAGGEISMDEEVVESCCSSHDVIAVTCDETGERLFEQRVNTSTSRMQR</sequence>
<evidence type="ECO:0000259" key="4">
    <source>
        <dbReference type="Pfam" id="PF26237"/>
    </source>
</evidence>
<name>A0A1G9GBI6_9EURY</name>
<dbReference type="RefSeq" id="WP_090311871.1">
    <property type="nucleotide sequence ID" value="NZ_FNFE01000009.1"/>
</dbReference>
<evidence type="ECO:0000256" key="2">
    <source>
        <dbReference type="SAM" id="Phobius"/>
    </source>
</evidence>
<dbReference type="AlphaFoldDB" id="A0A1G9GBI6"/>
<dbReference type="Pfam" id="PF26236">
    <property type="entry name" value="DUF8054_N"/>
    <property type="match status" value="1"/>
</dbReference>
<proteinExistence type="predicted"/>
<protein>
    <submittedName>
        <fullName evidence="6">Uncharacterized protein</fullName>
    </submittedName>
</protein>